<dbReference type="GO" id="GO:0007165">
    <property type="term" value="P:signal transduction"/>
    <property type="evidence" value="ECO:0000318"/>
    <property type="project" value="GO_Central"/>
</dbReference>
<dbReference type="EMBL" id="DS469573">
    <property type="protein sequence ID" value="EDO41731.1"/>
    <property type="molecule type" value="Genomic_DNA"/>
</dbReference>
<protein>
    <submittedName>
        <fullName evidence="9">Uncharacterized protein</fullName>
    </submittedName>
</protein>
<dbReference type="CDD" id="cd20885">
    <property type="entry name" value="C1_RASSF1"/>
    <property type="match status" value="1"/>
</dbReference>
<accession>A7S3I3</accession>
<evidence type="ECO:0000259" key="8">
    <source>
        <dbReference type="PROSITE" id="PS50951"/>
    </source>
</evidence>
<feature type="domain" description="Ras-associating" evidence="7">
    <location>
        <begin position="149"/>
        <end position="236"/>
    </location>
</feature>
<dbReference type="STRING" id="45351.A7S3I3"/>
<feature type="domain" description="Phorbol-ester/DAG-type" evidence="6">
    <location>
        <begin position="3"/>
        <end position="53"/>
    </location>
</feature>
<dbReference type="HOGENOM" id="CLU_045544_0_1_1"/>
<sequence length="267" mass="31166">GRGHSFLPFSLRNPTWCDLCGEFIWGLYKQAIRCKHCKYTCHRRCRIDVDLDCLGAWPNIVRNMSDDIKRNEPFTLVSTQLQQDTMRQKIEEFNAKTTGLIMTMKEDAFQGFVRVHMNLLRPINIVAGERPLSIFEAVRSENSKKIQRTSFFLPLGTVKALHISSTTTVQEVIEALLKKFKVADNPRKFALFECYQEEDRHLILRRMADMERPLVLRLLWGGGDIKHSFSLQENETGDIVWEVFSLTELQNFLRILDKEEEELIEQV</sequence>
<dbReference type="InParanoid" id="A7S3I3"/>
<dbReference type="PhylomeDB" id="A7S3I3"/>
<evidence type="ECO:0000256" key="4">
    <source>
        <dbReference type="ARBA" id="ARBA00022833"/>
    </source>
</evidence>
<dbReference type="InterPro" id="IPR033614">
    <property type="entry name" value="RASSF1-6"/>
</dbReference>
<keyword evidence="4" id="KW-0862">Zinc</keyword>
<dbReference type="SUPFAM" id="SSF57889">
    <property type="entry name" value="Cysteine-rich domain"/>
    <property type="match status" value="1"/>
</dbReference>
<evidence type="ECO:0000256" key="1">
    <source>
        <dbReference type="ARBA" id="ARBA00004245"/>
    </source>
</evidence>
<dbReference type="GO" id="GO:0005874">
    <property type="term" value="C:microtubule"/>
    <property type="evidence" value="ECO:0007669"/>
    <property type="project" value="UniProtKB-KW"/>
</dbReference>
<proteinExistence type="predicted"/>
<dbReference type="InterPro" id="IPR046349">
    <property type="entry name" value="C1-like_sf"/>
</dbReference>
<dbReference type="Pfam" id="PF16517">
    <property type="entry name" value="Nore1-SARAH"/>
    <property type="match status" value="1"/>
</dbReference>
<feature type="non-terminal residue" evidence="9">
    <location>
        <position position="1"/>
    </location>
</feature>
<name>A7S3I3_NEMVE</name>
<keyword evidence="2" id="KW-0493">Microtubule</keyword>
<dbReference type="eggNOG" id="KOG4239">
    <property type="taxonomic scope" value="Eukaryota"/>
</dbReference>
<evidence type="ECO:0000256" key="5">
    <source>
        <dbReference type="ARBA" id="ARBA00023212"/>
    </source>
</evidence>
<feature type="non-terminal residue" evidence="9">
    <location>
        <position position="267"/>
    </location>
</feature>
<dbReference type="Pfam" id="PF00788">
    <property type="entry name" value="RA"/>
    <property type="match status" value="1"/>
</dbReference>
<dbReference type="InterPro" id="IPR002219">
    <property type="entry name" value="PKC_DAG/PE"/>
</dbReference>
<evidence type="ECO:0000256" key="2">
    <source>
        <dbReference type="ARBA" id="ARBA00022701"/>
    </source>
</evidence>
<keyword evidence="5" id="KW-0963">Cytoplasm</keyword>
<dbReference type="PROSITE" id="PS50081">
    <property type="entry name" value="ZF_DAG_PE_2"/>
    <property type="match status" value="1"/>
</dbReference>
<dbReference type="Gene3D" id="3.10.20.90">
    <property type="entry name" value="Phosphatidylinositol 3-kinase Catalytic Subunit, Chain A, domain 1"/>
    <property type="match status" value="1"/>
</dbReference>
<dbReference type="PANTHER" id="PTHR22738:SF10">
    <property type="entry name" value="RAS ASSOCIATION DOMAIN-CONTAINING PROTEIN 1 HOMOLOG"/>
    <property type="match status" value="1"/>
</dbReference>
<dbReference type="PROSITE" id="PS50951">
    <property type="entry name" value="SARAH"/>
    <property type="match status" value="1"/>
</dbReference>
<dbReference type="InterPro" id="IPR029071">
    <property type="entry name" value="Ubiquitin-like_domsf"/>
</dbReference>
<dbReference type="Proteomes" id="UP000001593">
    <property type="component" value="Unassembled WGS sequence"/>
</dbReference>
<feature type="domain" description="SARAH" evidence="8">
    <location>
        <begin position="238"/>
        <end position="267"/>
    </location>
</feature>
<dbReference type="InterPro" id="IPR020454">
    <property type="entry name" value="DAG/PE-bd"/>
</dbReference>
<dbReference type="PROSITE" id="PS50200">
    <property type="entry name" value="RA"/>
    <property type="match status" value="1"/>
</dbReference>
<dbReference type="PANTHER" id="PTHR22738">
    <property type="entry name" value="RASSF"/>
    <property type="match status" value="1"/>
</dbReference>
<dbReference type="InterPro" id="IPR000159">
    <property type="entry name" value="RA_dom"/>
</dbReference>
<dbReference type="Gene3D" id="3.30.60.20">
    <property type="match status" value="1"/>
</dbReference>
<evidence type="ECO:0000313" key="10">
    <source>
        <dbReference type="Proteomes" id="UP000001593"/>
    </source>
</evidence>
<evidence type="ECO:0000313" key="9">
    <source>
        <dbReference type="EMBL" id="EDO41731.1"/>
    </source>
</evidence>
<dbReference type="SUPFAM" id="SSF54236">
    <property type="entry name" value="Ubiquitin-like"/>
    <property type="match status" value="1"/>
</dbReference>
<keyword evidence="10" id="KW-1185">Reference proteome</keyword>
<keyword evidence="5" id="KW-0206">Cytoskeleton</keyword>
<dbReference type="Pfam" id="PF00130">
    <property type="entry name" value="C1_1"/>
    <property type="match status" value="1"/>
</dbReference>
<dbReference type="OMA" id="TSFICKP"/>
<gene>
    <name evidence="9" type="ORF">NEMVEDRAFT_v1g103035</name>
</gene>
<evidence type="ECO:0000259" key="7">
    <source>
        <dbReference type="PROSITE" id="PS50200"/>
    </source>
</evidence>
<dbReference type="SMART" id="SM00109">
    <property type="entry name" value="C1"/>
    <property type="match status" value="1"/>
</dbReference>
<dbReference type="InterPro" id="IPR011524">
    <property type="entry name" value="SARAH_dom"/>
</dbReference>
<dbReference type="SMART" id="SM00314">
    <property type="entry name" value="RA"/>
    <property type="match status" value="1"/>
</dbReference>
<dbReference type="AlphaFoldDB" id="A7S3I3"/>
<evidence type="ECO:0000259" key="6">
    <source>
        <dbReference type="PROSITE" id="PS50081"/>
    </source>
</evidence>
<comment type="subcellular location">
    <subcellularLocation>
        <location evidence="1">Cytoplasm</location>
        <location evidence="1">Cytoskeleton</location>
    </subcellularLocation>
</comment>
<keyword evidence="3" id="KW-0479">Metal-binding</keyword>
<evidence type="ECO:0000256" key="3">
    <source>
        <dbReference type="ARBA" id="ARBA00022723"/>
    </source>
</evidence>
<dbReference type="PROSITE" id="PS00479">
    <property type="entry name" value="ZF_DAG_PE_1"/>
    <property type="match status" value="1"/>
</dbReference>
<dbReference type="PRINTS" id="PR00008">
    <property type="entry name" value="DAGPEDOMAIN"/>
</dbReference>
<reference evidence="9 10" key="1">
    <citation type="journal article" date="2007" name="Science">
        <title>Sea anemone genome reveals ancestral eumetazoan gene repertoire and genomic organization.</title>
        <authorList>
            <person name="Putnam N.H."/>
            <person name="Srivastava M."/>
            <person name="Hellsten U."/>
            <person name="Dirks B."/>
            <person name="Chapman J."/>
            <person name="Salamov A."/>
            <person name="Terry A."/>
            <person name="Shapiro H."/>
            <person name="Lindquist E."/>
            <person name="Kapitonov V.V."/>
            <person name="Jurka J."/>
            <person name="Genikhovich G."/>
            <person name="Grigoriev I.V."/>
            <person name="Lucas S.M."/>
            <person name="Steele R.E."/>
            <person name="Finnerty J.R."/>
            <person name="Technau U."/>
            <person name="Martindale M.Q."/>
            <person name="Rokhsar D.S."/>
        </authorList>
    </citation>
    <scope>NUCLEOTIDE SEQUENCE [LARGE SCALE GENOMIC DNA]</scope>
    <source>
        <strain evidence="10">CH2 X CH6</strain>
    </source>
</reference>
<dbReference type="CDD" id="cd01778">
    <property type="entry name" value="RA_RASSF1_like"/>
    <property type="match status" value="1"/>
</dbReference>
<dbReference type="Gene3D" id="1.20.5.110">
    <property type="match status" value="1"/>
</dbReference>
<organism evidence="9 10">
    <name type="scientific">Nematostella vectensis</name>
    <name type="common">Starlet sea anemone</name>
    <dbReference type="NCBI Taxonomy" id="45351"/>
    <lineage>
        <taxon>Eukaryota</taxon>
        <taxon>Metazoa</taxon>
        <taxon>Cnidaria</taxon>
        <taxon>Anthozoa</taxon>
        <taxon>Hexacorallia</taxon>
        <taxon>Actiniaria</taxon>
        <taxon>Edwardsiidae</taxon>
        <taxon>Nematostella</taxon>
    </lineage>
</organism>
<dbReference type="GO" id="GO:0046872">
    <property type="term" value="F:metal ion binding"/>
    <property type="evidence" value="ECO:0007669"/>
    <property type="project" value="UniProtKB-KW"/>
</dbReference>